<dbReference type="EMBL" id="HF935726">
    <property type="protein sequence ID" value="CCX12874.1"/>
    <property type="molecule type" value="Genomic_DNA"/>
</dbReference>
<feature type="domain" description="Azaphilone pigments biosynthesis cluster protein L N-terminal" evidence="1">
    <location>
        <begin position="1"/>
        <end position="102"/>
    </location>
</feature>
<protein>
    <recommendedName>
        <fullName evidence="1">Azaphilone pigments biosynthesis cluster protein L N-terminal domain-containing protein</fullName>
    </recommendedName>
</protein>
<dbReference type="OrthoDB" id="10581529at2759"/>
<organism evidence="2 3">
    <name type="scientific">Pyronema omphalodes (strain CBS 100304)</name>
    <name type="common">Pyronema confluens</name>
    <dbReference type="NCBI Taxonomy" id="1076935"/>
    <lineage>
        <taxon>Eukaryota</taxon>
        <taxon>Fungi</taxon>
        <taxon>Dikarya</taxon>
        <taxon>Ascomycota</taxon>
        <taxon>Pezizomycotina</taxon>
        <taxon>Pezizomycetes</taxon>
        <taxon>Pezizales</taxon>
        <taxon>Pyronemataceae</taxon>
        <taxon>Pyronema</taxon>
    </lineage>
</organism>
<name>U4L6Y3_PYROM</name>
<proteinExistence type="predicted"/>
<dbReference type="InterPro" id="IPR031348">
    <property type="entry name" value="PigL_N"/>
</dbReference>
<reference evidence="2 3" key="1">
    <citation type="journal article" date="2013" name="PLoS Genet.">
        <title>The genome and development-dependent transcriptomes of Pyronema confluens: a window into fungal evolution.</title>
        <authorList>
            <person name="Traeger S."/>
            <person name="Altegoer F."/>
            <person name="Freitag M."/>
            <person name="Gabaldon T."/>
            <person name="Kempken F."/>
            <person name="Kumar A."/>
            <person name="Marcet-Houben M."/>
            <person name="Poggeler S."/>
            <person name="Stajich J.E."/>
            <person name="Nowrousian M."/>
        </authorList>
    </citation>
    <scope>NUCLEOTIDE SEQUENCE [LARGE SCALE GENOMIC DNA]</scope>
    <source>
        <strain evidence="3">CBS 100304</strain>
        <tissue evidence="2">Vegetative mycelium</tissue>
    </source>
</reference>
<dbReference type="Pfam" id="PF17111">
    <property type="entry name" value="PigL_N"/>
    <property type="match status" value="1"/>
</dbReference>
<evidence type="ECO:0000259" key="1">
    <source>
        <dbReference type="Pfam" id="PF17111"/>
    </source>
</evidence>
<evidence type="ECO:0000313" key="2">
    <source>
        <dbReference type="EMBL" id="CCX12874.1"/>
    </source>
</evidence>
<sequence length="163" mass="18376">MDPFTISAGLSGFLSLALGITKILSIYISDIKPAPSDAKNLLLEVTALCHDLDQLVKFLRTDVKGDFAQTSALYVAIMTCQKHIEDLYKKLKKLQYRNDKNKVKGIAKRVVEWPIRKDDYQSTLGMIQRFVGSFRVSLMVGNCELLFKSSAEVISSLEENRKQ</sequence>
<evidence type="ECO:0000313" key="3">
    <source>
        <dbReference type="Proteomes" id="UP000018144"/>
    </source>
</evidence>
<dbReference type="AlphaFoldDB" id="U4L6Y3"/>
<dbReference type="Proteomes" id="UP000018144">
    <property type="component" value="Unassembled WGS sequence"/>
</dbReference>
<accession>U4L6Y3</accession>
<gene>
    <name evidence="2" type="ORF">PCON_12468</name>
</gene>
<keyword evidence="3" id="KW-1185">Reference proteome</keyword>